<dbReference type="PANTHER" id="PTHR45458:SF1">
    <property type="entry name" value="SHORT CHAIN DEHYDROGENASE"/>
    <property type="match status" value="1"/>
</dbReference>
<evidence type="ECO:0000313" key="3">
    <source>
        <dbReference type="Proteomes" id="UP000627715"/>
    </source>
</evidence>
<comment type="caution">
    <text evidence="2">The sequence shown here is derived from an EMBL/GenBank/DDBJ whole genome shotgun (WGS) entry which is preliminary data.</text>
</comment>
<dbReference type="PANTHER" id="PTHR45458">
    <property type="entry name" value="SHORT-CHAIN DEHYDROGENASE/REDUCTASE SDR"/>
    <property type="match status" value="1"/>
</dbReference>
<reference evidence="2" key="1">
    <citation type="journal article" date="2014" name="Int. J. Syst. Evol. Microbiol.">
        <title>Complete genome sequence of Corynebacterium casei LMG S-19264T (=DSM 44701T), isolated from a smear-ripened cheese.</title>
        <authorList>
            <consortium name="US DOE Joint Genome Institute (JGI-PGF)"/>
            <person name="Walter F."/>
            <person name="Albersmeier A."/>
            <person name="Kalinowski J."/>
            <person name="Ruckert C."/>
        </authorList>
    </citation>
    <scope>NUCLEOTIDE SEQUENCE</scope>
    <source>
        <strain evidence="2">CGMCC 1.15425</strain>
    </source>
</reference>
<name>A0A917GM67_9GAMM</name>
<dbReference type="AlphaFoldDB" id="A0A917GM67"/>
<evidence type="ECO:0000256" key="1">
    <source>
        <dbReference type="RuleBase" id="RU000363"/>
    </source>
</evidence>
<accession>A0A917GM67</accession>
<dbReference type="CDD" id="cd05325">
    <property type="entry name" value="carb_red_sniffer_like_SDR_c"/>
    <property type="match status" value="1"/>
</dbReference>
<comment type="similarity">
    <text evidence="1">Belongs to the short-chain dehydrogenases/reductases (SDR) family.</text>
</comment>
<dbReference type="RefSeq" id="WP_068809754.1">
    <property type="nucleotide sequence ID" value="NZ_BMIY01000003.1"/>
</dbReference>
<proteinExistence type="inferred from homology"/>
<dbReference type="Pfam" id="PF00106">
    <property type="entry name" value="adh_short"/>
    <property type="match status" value="1"/>
</dbReference>
<dbReference type="OrthoDB" id="5786478at2"/>
<reference evidence="2" key="2">
    <citation type="submission" date="2020-09" db="EMBL/GenBank/DDBJ databases">
        <authorList>
            <person name="Sun Q."/>
            <person name="Zhou Y."/>
        </authorList>
    </citation>
    <scope>NUCLEOTIDE SEQUENCE</scope>
    <source>
        <strain evidence="2">CGMCC 1.15425</strain>
    </source>
</reference>
<keyword evidence="3" id="KW-1185">Reference proteome</keyword>
<dbReference type="Gene3D" id="3.40.50.720">
    <property type="entry name" value="NAD(P)-binding Rossmann-like Domain"/>
    <property type="match status" value="1"/>
</dbReference>
<dbReference type="SUPFAM" id="SSF51735">
    <property type="entry name" value="NAD(P)-binding Rossmann-fold domains"/>
    <property type="match status" value="1"/>
</dbReference>
<sequence length="229" mass="24352">MSRYLITGANRGIGLELTRQILAQGHQVVATCRNPGEAGELNTLTNAGELQVVQCDIGKPDDIAALVESLHGSTIDVLINNAGIYGPRDAVLGNLSREPWREVMEIDLLAPMMLTQALLPFVLAGEGKHIAFLSSKMGSIADNSSGGSYMYRTAKAALNQAIKSLAMDLREQNIIALSLHPGWVRTEMGGPNGLIDTATSAAGLLNVIAEAVPSDSGQFIAYDGKRIPW</sequence>
<organism evidence="2 3">
    <name type="scientific">Pseudohongiella nitratireducens</name>
    <dbReference type="NCBI Taxonomy" id="1768907"/>
    <lineage>
        <taxon>Bacteria</taxon>
        <taxon>Pseudomonadati</taxon>
        <taxon>Pseudomonadota</taxon>
        <taxon>Gammaproteobacteria</taxon>
        <taxon>Pseudomonadales</taxon>
        <taxon>Pseudohongiellaceae</taxon>
        <taxon>Pseudohongiella</taxon>
    </lineage>
</organism>
<dbReference type="EMBL" id="BMIY01000003">
    <property type="protein sequence ID" value="GGG51790.1"/>
    <property type="molecule type" value="Genomic_DNA"/>
</dbReference>
<dbReference type="InterPro" id="IPR002347">
    <property type="entry name" value="SDR_fam"/>
</dbReference>
<dbReference type="PRINTS" id="PR00081">
    <property type="entry name" value="GDHRDH"/>
</dbReference>
<protein>
    <submittedName>
        <fullName evidence="2">Short-chain dehydrogenase</fullName>
    </submittedName>
</protein>
<dbReference type="Proteomes" id="UP000627715">
    <property type="component" value="Unassembled WGS sequence"/>
</dbReference>
<evidence type="ECO:0000313" key="2">
    <source>
        <dbReference type="EMBL" id="GGG51790.1"/>
    </source>
</evidence>
<dbReference type="PRINTS" id="PR00080">
    <property type="entry name" value="SDRFAMILY"/>
</dbReference>
<dbReference type="InterPro" id="IPR052184">
    <property type="entry name" value="SDR_enzymes"/>
</dbReference>
<dbReference type="InterPro" id="IPR036291">
    <property type="entry name" value="NAD(P)-bd_dom_sf"/>
</dbReference>
<gene>
    <name evidence="2" type="ORF">GCM10011403_06210</name>
</gene>
<dbReference type="GO" id="GO:0016616">
    <property type="term" value="F:oxidoreductase activity, acting on the CH-OH group of donors, NAD or NADP as acceptor"/>
    <property type="evidence" value="ECO:0007669"/>
    <property type="project" value="TreeGrafter"/>
</dbReference>